<keyword evidence="6 13" id="KW-0418">Kinase</keyword>
<accession>A0AAN8PVZ1</accession>
<dbReference type="EC" id="2.7.11.1" evidence="2"/>
<evidence type="ECO:0000256" key="4">
    <source>
        <dbReference type="ARBA" id="ARBA00022679"/>
    </source>
</evidence>
<dbReference type="InterPro" id="IPR008271">
    <property type="entry name" value="Ser/Thr_kinase_AS"/>
</dbReference>
<dbReference type="PIRSF" id="PIRSF000654">
    <property type="entry name" value="Integrin-linked_kinase"/>
    <property type="match status" value="1"/>
</dbReference>
<evidence type="ECO:0000256" key="10">
    <source>
        <dbReference type="PROSITE-ProRule" id="PRU10141"/>
    </source>
</evidence>
<comment type="caution">
    <text evidence="13">The sequence shown here is derived from an EMBL/GenBank/DDBJ whole genome shotgun (WGS) entry which is preliminary data.</text>
</comment>
<evidence type="ECO:0000256" key="7">
    <source>
        <dbReference type="ARBA" id="ARBA00022840"/>
    </source>
</evidence>
<name>A0AAN8PVZ1_POLSC</name>
<dbReference type="AlphaFoldDB" id="A0AAN8PVZ1"/>
<dbReference type="PANTHER" id="PTHR44899">
    <property type="entry name" value="CAMK FAMILY PROTEIN KINASE"/>
    <property type="match status" value="1"/>
</dbReference>
<feature type="binding site" evidence="10">
    <location>
        <position position="43"/>
    </location>
    <ligand>
        <name>ATP</name>
        <dbReference type="ChEBI" id="CHEBI:30616"/>
    </ligand>
</feature>
<comment type="similarity">
    <text evidence="1">Belongs to the protein kinase superfamily. NEK Ser/Thr protein kinase family. NIMA subfamily.</text>
</comment>
<evidence type="ECO:0000256" key="5">
    <source>
        <dbReference type="ARBA" id="ARBA00022741"/>
    </source>
</evidence>
<evidence type="ECO:0000256" key="2">
    <source>
        <dbReference type="ARBA" id="ARBA00012513"/>
    </source>
</evidence>
<dbReference type="SUPFAM" id="SSF56112">
    <property type="entry name" value="Protein kinase-like (PK-like)"/>
    <property type="match status" value="1"/>
</dbReference>
<keyword evidence="7 10" id="KW-0067">ATP-binding</keyword>
<keyword evidence="5 10" id="KW-0547">Nucleotide-binding</keyword>
<dbReference type="EMBL" id="JAWJWE010000038">
    <property type="protein sequence ID" value="KAK6623294.1"/>
    <property type="molecule type" value="Genomic_DNA"/>
</dbReference>
<evidence type="ECO:0000256" key="9">
    <source>
        <dbReference type="ARBA" id="ARBA00048679"/>
    </source>
</evidence>
<evidence type="ECO:0000256" key="6">
    <source>
        <dbReference type="ARBA" id="ARBA00022777"/>
    </source>
</evidence>
<gene>
    <name evidence="13" type="primary">NEK7</name>
    <name evidence="13" type="ORF">RUM43_009146</name>
</gene>
<dbReference type="InterPro" id="IPR011009">
    <property type="entry name" value="Kinase-like_dom_sf"/>
</dbReference>
<evidence type="ECO:0000256" key="11">
    <source>
        <dbReference type="RuleBase" id="RU000304"/>
    </source>
</evidence>
<evidence type="ECO:0000313" key="13">
    <source>
        <dbReference type="EMBL" id="KAK6623294.1"/>
    </source>
</evidence>
<dbReference type="PROSITE" id="PS00108">
    <property type="entry name" value="PROTEIN_KINASE_ST"/>
    <property type="match status" value="1"/>
</dbReference>
<evidence type="ECO:0000259" key="12">
    <source>
        <dbReference type="PROSITE" id="PS50011"/>
    </source>
</evidence>
<dbReference type="Proteomes" id="UP001372834">
    <property type="component" value="Unassembled WGS sequence"/>
</dbReference>
<dbReference type="PROSITE" id="PS50011">
    <property type="entry name" value="PROTEIN_KINASE_DOM"/>
    <property type="match status" value="1"/>
</dbReference>
<dbReference type="Gene3D" id="3.30.200.20">
    <property type="entry name" value="Phosphorylase Kinase, domain 1"/>
    <property type="match status" value="1"/>
</dbReference>
<dbReference type="Pfam" id="PF00069">
    <property type="entry name" value="Pkinase"/>
    <property type="match status" value="1"/>
</dbReference>
<dbReference type="GO" id="GO:0004674">
    <property type="term" value="F:protein serine/threonine kinase activity"/>
    <property type="evidence" value="ECO:0007669"/>
    <property type="project" value="UniProtKB-KW"/>
</dbReference>
<proteinExistence type="inferred from homology"/>
<evidence type="ECO:0000256" key="8">
    <source>
        <dbReference type="ARBA" id="ARBA00047899"/>
    </source>
</evidence>
<dbReference type="InterPro" id="IPR000719">
    <property type="entry name" value="Prot_kinase_dom"/>
</dbReference>
<evidence type="ECO:0000256" key="1">
    <source>
        <dbReference type="ARBA" id="ARBA00010886"/>
    </source>
</evidence>
<dbReference type="Gene3D" id="1.10.510.10">
    <property type="entry name" value="Transferase(Phosphotransferase) domain 1"/>
    <property type="match status" value="1"/>
</dbReference>
<dbReference type="InterPro" id="IPR017441">
    <property type="entry name" value="Protein_kinase_ATP_BS"/>
</dbReference>
<keyword evidence="3 11" id="KW-0723">Serine/threonine-protein kinase</keyword>
<dbReference type="PANTHER" id="PTHR44899:SF3">
    <property type="entry name" value="SERINE_THREONINE-PROTEIN KINASE NEK1"/>
    <property type="match status" value="1"/>
</dbReference>
<comment type="catalytic activity">
    <reaction evidence="9">
        <text>L-seryl-[protein] + ATP = O-phospho-L-seryl-[protein] + ADP + H(+)</text>
        <dbReference type="Rhea" id="RHEA:17989"/>
        <dbReference type="Rhea" id="RHEA-COMP:9863"/>
        <dbReference type="Rhea" id="RHEA-COMP:11604"/>
        <dbReference type="ChEBI" id="CHEBI:15378"/>
        <dbReference type="ChEBI" id="CHEBI:29999"/>
        <dbReference type="ChEBI" id="CHEBI:30616"/>
        <dbReference type="ChEBI" id="CHEBI:83421"/>
        <dbReference type="ChEBI" id="CHEBI:456216"/>
        <dbReference type="EC" id="2.7.11.1"/>
    </reaction>
</comment>
<sequence>MVKPIVARRRNYVYPIERVIGKGQFSVVYRAKNKSTDNPVALKKIQKSKMSDDNLLDCMKEIRLLQELDHPNIIKYIDSFGDLCELNIVLELADGGDLAGLLNYAKQEKLLIDEKTIWKLFVQITLALQHMHTKRIMHRDIKPANIFLTKTGTVKLGDLGLGRYFSCDTNAAHSLVGTPYYMSPERIKESGYNFKSDIWSVGCLLYELAALQSPFYGEKMTFYTLCRKIELGDYSPVPCDLYSKQLQDLVNACLRLESASRPDATFVHKMAKKMNDHFQSCNGSTVFKDRATTSDC</sequence>
<keyword evidence="4" id="KW-0808">Transferase</keyword>
<evidence type="ECO:0000313" key="14">
    <source>
        <dbReference type="Proteomes" id="UP001372834"/>
    </source>
</evidence>
<reference evidence="13 14" key="1">
    <citation type="submission" date="2023-10" db="EMBL/GenBank/DDBJ databases">
        <title>Genomes of two closely related lineages of the louse Polyplax serrata with different host specificities.</title>
        <authorList>
            <person name="Martinu J."/>
            <person name="Tarabai H."/>
            <person name="Stefka J."/>
            <person name="Hypsa V."/>
        </authorList>
    </citation>
    <scope>NUCLEOTIDE SEQUENCE [LARGE SCALE GENOMIC DNA]</scope>
    <source>
        <strain evidence="13">HR10_N</strain>
    </source>
</reference>
<dbReference type="FunFam" id="3.30.200.20:FF:000042">
    <property type="entry name" value="Aurora kinase A"/>
    <property type="match status" value="1"/>
</dbReference>
<dbReference type="PROSITE" id="PS00107">
    <property type="entry name" value="PROTEIN_KINASE_ATP"/>
    <property type="match status" value="1"/>
</dbReference>
<dbReference type="SMART" id="SM00220">
    <property type="entry name" value="S_TKc"/>
    <property type="match status" value="1"/>
</dbReference>
<feature type="domain" description="Protein kinase" evidence="12">
    <location>
        <begin position="14"/>
        <end position="278"/>
    </location>
</feature>
<dbReference type="InterPro" id="IPR051131">
    <property type="entry name" value="NEK_Ser/Thr_kinase_NIMA"/>
</dbReference>
<organism evidence="13 14">
    <name type="scientific">Polyplax serrata</name>
    <name type="common">Common mouse louse</name>
    <dbReference type="NCBI Taxonomy" id="468196"/>
    <lineage>
        <taxon>Eukaryota</taxon>
        <taxon>Metazoa</taxon>
        <taxon>Ecdysozoa</taxon>
        <taxon>Arthropoda</taxon>
        <taxon>Hexapoda</taxon>
        <taxon>Insecta</taxon>
        <taxon>Pterygota</taxon>
        <taxon>Neoptera</taxon>
        <taxon>Paraneoptera</taxon>
        <taxon>Psocodea</taxon>
        <taxon>Troctomorpha</taxon>
        <taxon>Phthiraptera</taxon>
        <taxon>Anoplura</taxon>
        <taxon>Polyplacidae</taxon>
        <taxon>Polyplax</taxon>
    </lineage>
</organism>
<protein>
    <recommendedName>
        <fullName evidence="2">non-specific serine/threonine protein kinase</fullName>
        <ecNumber evidence="2">2.7.11.1</ecNumber>
    </recommendedName>
</protein>
<dbReference type="GO" id="GO:0005524">
    <property type="term" value="F:ATP binding"/>
    <property type="evidence" value="ECO:0007669"/>
    <property type="project" value="UniProtKB-UniRule"/>
</dbReference>
<evidence type="ECO:0000256" key="3">
    <source>
        <dbReference type="ARBA" id="ARBA00022527"/>
    </source>
</evidence>
<comment type="catalytic activity">
    <reaction evidence="8">
        <text>L-threonyl-[protein] + ATP = O-phospho-L-threonyl-[protein] + ADP + H(+)</text>
        <dbReference type="Rhea" id="RHEA:46608"/>
        <dbReference type="Rhea" id="RHEA-COMP:11060"/>
        <dbReference type="Rhea" id="RHEA-COMP:11605"/>
        <dbReference type="ChEBI" id="CHEBI:15378"/>
        <dbReference type="ChEBI" id="CHEBI:30013"/>
        <dbReference type="ChEBI" id="CHEBI:30616"/>
        <dbReference type="ChEBI" id="CHEBI:61977"/>
        <dbReference type="ChEBI" id="CHEBI:456216"/>
        <dbReference type="EC" id="2.7.11.1"/>
    </reaction>
</comment>